<name>A0A058ZGZ6_FONAL</name>
<dbReference type="GO" id="GO:0051082">
    <property type="term" value="F:unfolded protein binding"/>
    <property type="evidence" value="ECO:0007669"/>
    <property type="project" value="TreeGrafter"/>
</dbReference>
<keyword evidence="5" id="KW-1185">Reference proteome</keyword>
<evidence type="ECO:0000256" key="3">
    <source>
        <dbReference type="RuleBase" id="RU003479"/>
    </source>
</evidence>
<dbReference type="OrthoDB" id="184876at2759"/>
<reference evidence="4" key="1">
    <citation type="submission" date="2013-04" db="EMBL/GenBank/DDBJ databases">
        <title>The Genome Sequence of Fonticula alba ATCC 38817.</title>
        <authorList>
            <consortium name="The Broad Institute Genomics Platform"/>
            <person name="Russ C."/>
            <person name="Cuomo C."/>
            <person name="Burger G."/>
            <person name="Gray M.W."/>
            <person name="Holland P.W.H."/>
            <person name="King N."/>
            <person name="Lang F.B.F."/>
            <person name="Roger A.J."/>
            <person name="Ruiz-Trillo I."/>
            <person name="Brown M."/>
            <person name="Walker B."/>
            <person name="Young S."/>
            <person name="Zeng Q."/>
            <person name="Gargeya S."/>
            <person name="Fitzgerald M."/>
            <person name="Haas B."/>
            <person name="Abouelleil A."/>
            <person name="Allen A.W."/>
            <person name="Alvarado L."/>
            <person name="Arachchi H.M."/>
            <person name="Berlin A.M."/>
            <person name="Chapman S.B."/>
            <person name="Gainer-Dewar J."/>
            <person name="Goldberg J."/>
            <person name="Griggs A."/>
            <person name="Gujja S."/>
            <person name="Hansen M."/>
            <person name="Howarth C."/>
            <person name="Imamovic A."/>
            <person name="Ireland A."/>
            <person name="Larimer J."/>
            <person name="McCowan C."/>
            <person name="Murphy C."/>
            <person name="Pearson M."/>
            <person name="Poon T.W."/>
            <person name="Priest M."/>
            <person name="Roberts A."/>
            <person name="Saif S."/>
            <person name="Shea T."/>
            <person name="Sisk P."/>
            <person name="Sykes S."/>
            <person name="Wortman J."/>
            <person name="Nusbaum C."/>
            <person name="Birren B."/>
        </authorList>
    </citation>
    <scope>NUCLEOTIDE SEQUENCE [LARGE SCALE GENOMIC DNA]</scope>
    <source>
        <strain evidence="4">ATCC 38817</strain>
    </source>
</reference>
<dbReference type="PANTHER" id="PTHR10772">
    <property type="entry name" value="10 KDA HEAT SHOCK PROTEIN"/>
    <property type="match status" value="1"/>
</dbReference>
<dbReference type="Proteomes" id="UP000030693">
    <property type="component" value="Unassembled WGS sequence"/>
</dbReference>
<dbReference type="PRINTS" id="PR00297">
    <property type="entry name" value="CHAPERONIN10"/>
</dbReference>
<dbReference type="GO" id="GO:0046872">
    <property type="term" value="F:metal ion binding"/>
    <property type="evidence" value="ECO:0007669"/>
    <property type="project" value="TreeGrafter"/>
</dbReference>
<evidence type="ECO:0000313" key="5">
    <source>
        <dbReference type="Proteomes" id="UP000030693"/>
    </source>
</evidence>
<dbReference type="PANTHER" id="PTHR10772:SF0">
    <property type="entry name" value="10 KDA HEAT SHOCK PROTEIN, MITOCHONDRIAL"/>
    <property type="match status" value="1"/>
</dbReference>
<dbReference type="InterPro" id="IPR011032">
    <property type="entry name" value="GroES-like_sf"/>
</dbReference>
<dbReference type="GeneID" id="20525060"/>
<evidence type="ECO:0000256" key="2">
    <source>
        <dbReference type="ARBA" id="ARBA00023186"/>
    </source>
</evidence>
<dbReference type="eggNOG" id="KOG1641">
    <property type="taxonomic scope" value="Eukaryota"/>
</dbReference>
<dbReference type="GO" id="GO:0051087">
    <property type="term" value="F:protein-folding chaperone binding"/>
    <property type="evidence" value="ECO:0007669"/>
    <property type="project" value="TreeGrafter"/>
</dbReference>
<dbReference type="Pfam" id="PF00166">
    <property type="entry name" value="Cpn10"/>
    <property type="match status" value="1"/>
</dbReference>
<gene>
    <name evidence="4" type="ORF">H696_00335</name>
</gene>
<sequence>MVGDIGDVASVVTPGGIYIPQSGKEVVREAVVVAAGPGGRSANGEVIPMSVAAGDVVVLPDFGGTTVKFDNEEFVIFRDSELLGKLENQN</sequence>
<dbReference type="GO" id="GO:0005524">
    <property type="term" value="F:ATP binding"/>
    <property type="evidence" value="ECO:0007669"/>
    <property type="project" value="InterPro"/>
</dbReference>
<organism evidence="4">
    <name type="scientific">Fonticula alba</name>
    <name type="common">Slime mold</name>
    <dbReference type="NCBI Taxonomy" id="691883"/>
    <lineage>
        <taxon>Eukaryota</taxon>
        <taxon>Rotosphaerida</taxon>
        <taxon>Fonticulaceae</taxon>
        <taxon>Fonticula</taxon>
    </lineage>
</organism>
<keyword evidence="2 3" id="KW-0143">Chaperone</keyword>
<dbReference type="STRING" id="691883.A0A058ZGZ6"/>
<evidence type="ECO:0000313" key="4">
    <source>
        <dbReference type="EMBL" id="KCV72757.1"/>
    </source>
</evidence>
<dbReference type="SUPFAM" id="SSF50129">
    <property type="entry name" value="GroES-like"/>
    <property type="match status" value="1"/>
</dbReference>
<accession>A0A058ZGZ6</accession>
<proteinExistence type="inferred from homology"/>
<dbReference type="GO" id="GO:0005759">
    <property type="term" value="C:mitochondrial matrix"/>
    <property type="evidence" value="ECO:0007669"/>
    <property type="project" value="TreeGrafter"/>
</dbReference>
<dbReference type="Gene3D" id="2.30.33.40">
    <property type="entry name" value="GroES chaperonin"/>
    <property type="match status" value="1"/>
</dbReference>
<dbReference type="OMA" id="KERPMQG"/>
<dbReference type="InterPro" id="IPR037124">
    <property type="entry name" value="Chaperonin_GroES_sf"/>
</dbReference>
<dbReference type="SMART" id="SM00883">
    <property type="entry name" value="Cpn10"/>
    <property type="match status" value="1"/>
</dbReference>
<dbReference type="AlphaFoldDB" id="A0A058ZGZ6"/>
<evidence type="ECO:0000256" key="1">
    <source>
        <dbReference type="ARBA" id="ARBA00006975"/>
    </source>
</evidence>
<dbReference type="EMBL" id="KB932201">
    <property type="protein sequence ID" value="KCV72757.1"/>
    <property type="molecule type" value="Genomic_DNA"/>
</dbReference>
<protein>
    <submittedName>
        <fullName evidence="4">Chaperonin GroS</fullName>
    </submittedName>
</protein>
<dbReference type="GO" id="GO:0044183">
    <property type="term" value="F:protein folding chaperone"/>
    <property type="evidence" value="ECO:0007669"/>
    <property type="project" value="InterPro"/>
</dbReference>
<comment type="similarity">
    <text evidence="1 3">Belongs to the GroES chaperonin family.</text>
</comment>
<dbReference type="InterPro" id="IPR020818">
    <property type="entry name" value="Chaperonin_GroES"/>
</dbReference>
<dbReference type="RefSeq" id="XP_009492458.1">
    <property type="nucleotide sequence ID" value="XM_009494183.1"/>
</dbReference>
<dbReference type="CDD" id="cd00320">
    <property type="entry name" value="cpn10"/>
    <property type="match status" value="1"/>
</dbReference>